<feature type="domain" description="Chalcone isomerase" evidence="2">
    <location>
        <begin position="23"/>
        <end position="190"/>
    </location>
</feature>
<dbReference type="GO" id="GO:0016872">
    <property type="term" value="F:intramolecular lyase activity"/>
    <property type="evidence" value="ECO:0007669"/>
    <property type="project" value="InterPro"/>
</dbReference>
<dbReference type="InterPro" id="IPR036298">
    <property type="entry name" value="Chalcone_isomerase_sf"/>
</dbReference>
<dbReference type="Proteomes" id="UP000002186">
    <property type="component" value="Chromosome"/>
</dbReference>
<proteinExistence type="predicted"/>
<dbReference type="Pfam" id="PF16036">
    <property type="entry name" value="Chalcone_3"/>
    <property type="match status" value="1"/>
</dbReference>
<evidence type="ECO:0000313" key="6">
    <source>
        <dbReference type="Proteomes" id="UP000321192"/>
    </source>
</evidence>
<feature type="signal peptide" evidence="1">
    <location>
        <begin position="1"/>
        <end position="22"/>
    </location>
</feature>
<protein>
    <submittedName>
        <fullName evidence="3">Chalcone isomerase</fullName>
    </submittedName>
</protein>
<accession>A0A5C7T3K1</accession>
<dbReference type="Proteomes" id="UP000321192">
    <property type="component" value="Unassembled WGS sequence"/>
</dbReference>
<dbReference type="PANTHER" id="PTHR47698:SF2">
    <property type="entry name" value="FATTY-ACID-BINDING PROTEIN 3, CHLOROPLASTIC"/>
    <property type="match status" value="1"/>
</dbReference>
<dbReference type="STRING" id="85643.Tmz1t_1198"/>
<dbReference type="SUPFAM" id="SSF54626">
    <property type="entry name" value="Chalcone isomerase"/>
    <property type="match status" value="1"/>
</dbReference>
<dbReference type="EMBL" id="SSFD01000053">
    <property type="protein sequence ID" value="TXH89846.1"/>
    <property type="molecule type" value="Genomic_DNA"/>
</dbReference>
<organism evidence="3 5">
    <name type="scientific">Thauera aminoaromatica</name>
    <dbReference type="NCBI Taxonomy" id="164330"/>
    <lineage>
        <taxon>Bacteria</taxon>
        <taxon>Pseudomonadati</taxon>
        <taxon>Pseudomonadota</taxon>
        <taxon>Betaproteobacteria</taxon>
        <taxon>Rhodocyclales</taxon>
        <taxon>Zoogloeaceae</taxon>
        <taxon>Thauera</taxon>
    </lineage>
</organism>
<dbReference type="RefSeq" id="WP_004323464.1">
    <property type="nucleotide sequence ID" value="NC_011662.2"/>
</dbReference>
<reference evidence="5" key="1">
    <citation type="submission" date="2009-05" db="EMBL/GenBank/DDBJ databases">
        <title>Complete sequence of chromosome of Thauera sp. MZ1T.</title>
        <authorList>
            <consortium name="US DOE Joint Genome Institute"/>
            <person name="Lucas S."/>
            <person name="Copeland A."/>
            <person name="Lapidus A."/>
            <person name="Glavina del Rio T."/>
            <person name="Dalin E."/>
            <person name="Tice H."/>
            <person name="Bruce D."/>
            <person name="Goodwin L."/>
            <person name="Pitluck S."/>
            <person name="Sims D."/>
            <person name="Brettin T."/>
            <person name="Detter J.C."/>
            <person name="Han C."/>
            <person name="Larimer F."/>
            <person name="Land M."/>
            <person name="Hauser L."/>
            <person name="Kyrpides N."/>
            <person name="Mikhailova N."/>
            <person name="Sayler G.S."/>
        </authorList>
    </citation>
    <scope>NUCLEOTIDE SEQUENCE [LARGE SCALE GENOMIC DNA]</scope>
    <source>
        <strain evidence="5">MZ1T</strain>
    </source>
</reference>
<dbReference type="InterPro" id="IPR016088">
    <property type="entry name" value="Chalcone_isomerase_3-sand"/>
</dbReference>
<dbReference type="PANTHER" id="PTHR47698">
    <property type="entry name" value="FATTY-ACID-BINDING PROTEIN 3, CHLOROPLASTIC"/>
    <property type="match status" value="1"/>
</dbReference>
<reference evidence="4 6" key="3">
    <citation type="submission" date="2018-09" db="EMBL/GenBank/DDBJ databases">
        <title>Metagenome Assembled Genomes from an Advanced Water Purification Facility.</title>
        <authorList>
            <person name="Stamps B.W."/>
            <person name="Spear J.R."/>
        </authorList>
    </citation>
    <scope>NUCLEOTIDE SEQUENCE [LARGE SCALE GENOMIC DNA]</scope>
    <source>
        <strain evidence="4">Bin_27_1</strain>
    </source>
</reference>
<dbReference type="KEGG" id="tmz:Tmz1t_1198"/>
<evidence type="ECO:0000313" key="3">
    <source>
        <dbReference type="EMBL" id="ACK53957.1"/>
    </source>
</evidence>
<keyword evidence="1" id="KW-0732">Signal</keyword>
<keyword evidence="3" id="KW-0413">Isomerase</keyword>
<dbReference type="Gene3D" id="3.50.70.10">
    <property type="match status" value="1"/>
</dbReference>
<dbReference type="InterPro" id="IPR016087">
    <property type="entry name" value="Chalcone_isomerase"/>
</dbReference>
<reference evidence="3 5" key="2">
    <citation type="journal article" date="2012" name="Stand. Genomic Sci.">
        <title>Complete genome sequence of Thauera aminoaromatica strain MZ1T.</title>
        <authorList>
            <person name="Jiang K."/>
            <person name="Sanseverino J."/>
            <person name="Chauhan A."/>
            <person name="Lucas S."/>
            <person name="Copeland A."/>
            <person name="Lapidus A."/>
            <person name="Del Rio T.G."/>
            <person name="Dalin E."/>
            <person name="Tice H."/>
            <person name="Bruce D."/>
            <person name="Goodwin L."/>
            <person name="Pitluck S."/>
            <person name="Sims D."/>
            <person name="Brettin T."/>
            <person name="Detter J.C."/>
            <person name="Han C."/>
            <person name="Chang Y.J."/>
            <person name="Larimer F."/>
            <person name="Land M."/>
            <person name="Hauser L."/>
            <person name="Kyrpides N.C."/>
            <person name="Mikhailova N."/>
            <person name="Moser S."/>
            <person name="Jegier P."/>
            <person name="Close D."/>
            <person name="Debruyn J.M."/>
            <person name="Wang Y."/>
            <person name="Layton A.C."/>
            <person name="Allen M.S."/>
            <person name="Sayler G.S."/>
        </authorList>
    </citation>
    <scope>NUCLEOTIDE SEQUENCE [LARGE SCALE GENOMIC DNA]</scope>
    <source>
        <strain evidence="3 5">MZ1T</strain>
    </source>
</reference>
<dbReference type="AlphaFoldDB" id="C4ZKA9"/>
<accession>C4ZKA9</accession>
<name>C4ZKA9_THASP</name>
<dbReference type="eggNOG" id="COG0810">
    <property type="taxonomic scope" value="Bacteria"/>
</dbReference>
<feature type="chain" id="PRO_5042451260" evidence="1">
    <location>
        <begin position="23"/>
        <end position="194"/>
    </location>
</feature>
<evidence type="ECO:0000313" key="4">
    <source>
        <dbReference type="EMBL" id="TXH89846.1"/>
    </source>
</evidence>
<dbReference type="OrthoDB" id="9795336at2"/>
<keyword evidence="5" id="KW-1185">Reference proteome</keyword>
<sequence length="194" mass="20730">MSIRILRSLIVAALLSASLAQAAVKVGNVEFAPQQTVQQRTLELNGAGLRTRLGFKVYAMGLYLRAPLAEAGAILADKGEKRIRIVPIRDLEAKQFGDALQTGLEKNHDDAALAALKPATDALLGALAAVGEVKAGTEIVLDRLGNGATRLLVDTKQQGEDIADAAFYPALLRIWLGERPADSELREALLKNPQ</sequence>
<dbReference type="EMBL" id="CP001281">
    <property type="protein sequence ID" value="ACK53957.1"/>
    <property type="molecule type" value="Genomic_DNA"/>
</dbReference>
<evidence type="ECO:0000256" key="1">
    <source>
        <dbReference type="SAM" id="SignalP"/>
    </source>
</evidence>
<dbReference type="HOGENOM" id="CLU_102167_0_0_4"/>
<evidence type="ECO:0000313" key="5">
    <source>
        <dbReference type="Proteomes" id="UP000002186"/>
    </source>
</evidence>
<gene>
    <name evidence="3" type="ordered locus">Tmz1t_1198</name>
    <name evidence="4" type="ORF">E6Q80_03930</name>
</gene>
<evidence type="ECO:0000259" key="2">
    <source>
        <dbReference type="Pfam" id="PF16036"/>
    </source>
</evidence>